<feature type="signal peptide" evidence="3">
    <location>
        <begin position="1"/>
        <end position="22"/>
    </location>
</feature>
<dbReference type="EMBL" id="FUZV01000002">
    <property type="protein sequence ID" value="SKC73530.1"/>
    <property type="molecule type" value="Genomic_DNA"/>
</dbReference>
<feature type="transmembrane region" description="Helical" evidence="2">
    <location>
        <begin position="569"/>
        <end position="592"/>
    </location>
</feature>
<organism evidence="5 6">
    <name type="scientific">Pseudoxanthomonas indica</name>
    <dbReference type="NCBI Taxonomy" id="428993"/>
    <lineage>
        <taxon>Bacteria</taxon>
        <taxon>Pseudomonadati</taxon>
        <taxon>Pseudomonadota</taxon>
        <taxon>Gammaproteobacteria</taxon>
        <taxon>Lysobacterales</taxon>
        <taxon>Lysobacteraceae</taxon>
        <taxon>Pseudoxanthomonas</taxon>
    </lineage>
</organism>
<evidence type="ECO:0000256" key="3">
    <source>
        <dbReference type="SAM" id="SignalP"/>
    </source>
</evidence>
<dbReference type="STRING" id="428993.SAMN06296058_2281"/>
<dbReference type="InterPro" id="IPR012338">
    <property type="entry name" value="Beta-lactam/transpept-like"/>
</dbReference>
<dbReference type="InterPro" id="IPR001466">
    <property type="entry name" value="Beta-lactam-related"/>
</dbReference>
<dbReference type="SUPFAM" id="SSF56601">
    <property type="entry name" value="beta-lactamase/transpeptidase-like"/>
    <property type="match status" value="1"/>
</dbReference>
<feature type="chain" id="PRO_5012775461" evidence="3">
    <location>
        <begin position="23"/>
        <end position="670"/>
    </location>
</feature>
<dbReference type="InterPro" id="IPR050491">
    <property type="entry name" value="AmpC-like"/>
</dbReference>
<gene>
    <name evidence="5" type="ORF">SAMN06296058_2281</name>
</gene>
<feature type="transmembrane region" description="Helical" evidence="2">
    <location>
        <begin position="524"/>
        <end position="549"/>
    </location>
</feature>
<dbReference type="Gene3D" id="3.40.710.10">
    <property type="entry name" value="DD-peptidase/beta-lactamase superfamily"/>
    <property type="match status" value="1"/>
</dbReference>
<sequence>MRSISSFLAGLLAVLVVAPAAAQQTVPAPMQAPTASVPPAPETSAAAAPAADGNAALTRADAEAWLDGLMPYAIGRGNIPGAVVVIVKDGQVLLQKGYGYADLEKRTPVDPATTLFRPGSVSKLFTWTAVMQLVEQGKLDLDADVNQYLDFKIPPRKDKPVTLRQVLTHTTGMEEYVRGLITADPSDAVTLENYIKSWVPTRIFDAGTTPAYSNYATTLAGYIVQRVSGQPFDDYIEKHIFQPLDMQHASFRQPLPAALLPHMSKGYKVGVDKPQGFEIVNPAPAGSLSASGQDMGQFMIAHLQNGAFGSNRILREDTAKQMHETALTILPPLNRMLLGFYETNVNGHRSITHAGDTQWFHSQLSLFPDDNIGIFVSMNSSGTEGVAGKIRSTLFKGFADRYLPGPNHEGSVDAATAKLHAQQMVGVYDNSRRSDDTFVTLSNLAGQMKVGLNDKGELLIPALTDLNGQPTQWVEIAPYVWRDVNGSDRLAAKFENGRIVRFSVDPFSPFMMFEPVPASKSGSWLVPAFIASVVALLLTVLAWPVSALVRRHYGKAYALSGSDAQAHRVIRWTALAVLAVLIGYIVLLVMMFSNYDLLSPRNNVWVHLLRVLCLITFPLGALIGLWNAWSVLRSRRRKWAKFWAIVLAVSFLVLLWVGIAFHMLGYSANY</sequence>
<feature type="region of interest" description="Disordered" evidence="1">
    <location>
        <begin position="30"/>
        <end position="52"/>
    </location>
</feature>
<accession>A0A1T5LC47</accession>
<feature type="domain" description="Beta-lactamase-related" evidence="4">
    <location>
        <begin position="76"/>
        <end position="385"/>
    </location>
</feature>
<keyword evidence="2" id="KW-0812">Transmembrane</keyword>
<evidence type="ECO:0000256" key="2">
    <source>
        <dbReference type="SAM" id="Phobius"/>
    </source>
</evidence>
<dbReference type="PANTHER" id="PTHR46825:SF9">
    <property type="entry name" value="BETA-LACTAMASE-RELATED DOMAIN-CONTAINING PROTEIN"/>
    <property type="match status" value="1"/>
</dbReference>
<dbReference type="Pfam" id="PF00144">
    <property type="entry name" value="Beta-lactamase"/>
    <property type="match status" value="1"/>
</dbReference>
<feature type="transmembrane region" description="Helical" evidence="2">
    <location>
        <begin position="604"/>
        <end position="630"/>
    </location>
</feature>
<keyword evidence="2" id="KW-0472">Membrane</keyword>
<feature type="transmembrane region" description="Helical" evidence="2">
    <location>
        <begin position="642"/>
        <end position="664"/>
    </location>
</feature>
<protein>
    <submittedName>
        <fullName evidence="5">CubicO group peptidase, beta-lactamase class C family</fullName>
    </submittedName>
</protein>
<keyword evidence="3" id="KW-0732">Signal</keyword>
<evidence type="ECO:0000256" key="1">
    <source>
        <dbReference type="SAM" id="MobiDB-lite"/>
    </source>
</evidence>
<feature type="compositionally biased region" description="Low complexity" evidence="1">
    <location>
        <begin position="42"/>
        <end position="52"/>
    </location>
</feature>
<dbReference type="PANTHER" id="PTHR46825">
    <property type="entry name" value="D-ALANYL-D-ALANINE-CARBOXYPEPTIDASE/ENDOPEPTIDASE AMPH"/>
    <property type="match status" value="1"/>
</dbReference>
<dbReference type="OrthoDB" id="119951at2"/>
<proteinExistence type="predicted"/>
<evidence type="ECO:0000259" key="4">
    <source>
        <dbReference type="Pfam" id="PF00144"/>
    </source>
</evidence>
<keyword evidence="2" id="KW-1133">Transmembrane helix</keyword>
<evidence type="ECO:0000313" key="5">
    <source>
        <dbReference type="EMBL" id="SKC73530.1"/>
    </source>
</evidence>
<dbReference type="AlphaFoldDB" id="A0A1T5LC47"/>
<dbReference type="Proteomes" id="UP000190341">
    <property type="component" value="Unassembled WGS sequence"/>
</dbReference>
<name>A0A1T5LC47_9GAMM</name>
<keyword evidence="6" id="KW-1185">Reference proteome</keyword>
<evidence type="ECO:0000313" key="6">
    <source>
        <dbReference type="Proteomes" id="UP000190341"/>
    </source>
</evidence>
<reference evidence="5 6" key="1">
    <citation type="submission" date="2017-02" db="EMBL/GenBank/DDBJ databases">
        <authorList>
            <person name="Peterson S.W."/>
        </authorList>
    </citation>
    <scope>NUCLEOTIDE SEQUENCE [LARGE SCALE GENOMIC DNA]</scope>
    <source>
        <strain evidence="5 6">P15</strain>
    </source>
</reference>